<sequence>MTGEEVVGRAGPKLVRLLYFVGAGCNDLLLLLPYASTIDQFVLIVDRKRSLLLWMINLGTVPLSGVVKSKPSLSGSNPFFGVNAAGAPTISLATFNLFSKNIVSQGIVWFWQGGLWLILLWLLFLLFFKAISFRLLSQSSLSSQQSMPCLKQEQVEDGNFDTSSKLVVDNMVLSEEEVNGTPEQTPVESNGKDNDDDDNEEDDDEEFERPVEAWEGGVESRGDYDGLGGLILSRKRRVSQRDESMSENSWGEKRFRVSVWDQAVDKWELEIQIAGFFRQMGFKFWAGVDAVGLAGGIWAAWDDCYSVEVIRCHPRFILLRVIDEMGRCWLLVLLYGHPYLCHRKDNWDFLSSVLVSFDLPIMLVGDYNQVLEPSDKLSASTRGLVGVEWLREFVEKFALADVPGYGVHFTWSNNRKGRDVTFERLDRAMANPSWLEFFPSAALFVYPILHSDHSPLLVDTHWVFQRRSMSRPRRFEERWLYVDVMSQITRRVWEHSIQGSVAFRVVQKQKWLLRHLSNWNELSFRHLWRQLEDAQMELEDVQKALKDVGAWDWHAVEQLVIKDRRLRLQIDQLMAQQELHWAQRAKERWLALGNRNCKFFHKAATVPMRRNRIVCLKGSDGRFVHDPEAIEQLFLAHFKTLFQCESGGGLRRGLCDGPVELEATPDCFQPLSALGVHLSARQRVNKSKSEIFVSPNMLGWQKDFLTRVLGINIVSKPGDGGGVCWKKWEDLCKPRCHGGLGLRDLGCFNQALLAKQAWRLISNPQSLVARVLLGKYCRGKDFLECKVRSGCSWGWRSIMWGLELIRDNIAWRLGDGEHITVFGHQWIPGSCNPFVGRNRLGLNNFKVKELINWDRFEWRRPLIEVLFPKEVVSKILSLHIPKVKVVDQMYWTGSKEGSFSVKSAYILAVTRKWGNIGSVGDCVNWKGIWGLNLPPKFALFLWKVLHRILPVQQVLVRRGMGTNAMCPDSVQQCLGEAYCTLVLVEKVMGGSGLTEGVRGLGGAVVDHGRHRCVLKGSLCEVIVVRRLLVDGAWDKKSWKGAVAWCSVGDVAVVRNEGRKEIFANSALMAEALAVWYALTWAFDRGWLAVEICSDCLVLVQGFQMEDRVHPLVRPILSDIVSLACKVNYVVVSKVPRTEVRAAHALAKNVKFQA</sequence>
<evidence type="ECO:0000313" key="2">
    <source>
        <dbReference type="Proteomes" id="UP001062846"/>
    </source>
</evidence>
<evidence type="ECO:0000313" key="1">
    <source>
        <dbReference type="EMBL" id="KAI8552822.1"/>
    </source>
</evidence>
<dbReference type="Proteomes" id="UP001062846">
    <property type="component" value="Chromosome 6"/>
</dbReference>
<organism evidence="1 2">
    <name type="scientific">Rhododendron molle</name>
    <name type="common">Chinese azalea</name>
    <name type="synonym">Azalea mollis</name>
    <dbReference type="NCBI Taxonomy" id="49168"/>
    <lineage>
        <taxon>Eukaryota</taxon>
        <taxon>Viridiplantae</taxon>
        <taxon>Streptophyta</taxon>
        <taxon>Embryophyta</taxon>
        <taxon>Tracheophyta</taxon>
        <taxon>Spermatophyta</taxon>
        <taxon>Magnoliopsida</taxon>
        <taxon>eudicotyledons</taxon>
        <taxon>Gunneridae</taxon>
        <taxon>Pentapetalae</taxon>
        <taxon>asterids</taxon>
        <taxon>Ericales</taxon>
        <taxon>Ericaceae</taxon>
        <taxon>Ericoideae</taxon>
        <taxon>Rhodoreae</taxon>
        <taxon>Rhododendron</taxon>
    </lineage>
</organism>
<reference evidence="1" key="1">
    <citation type="submission" date="2022-02" db="EMBL/GenBank/DDBJ databases">
        <title>Plant Genome Project.</title>
        <authorList>
            <person name="Zhang R.-G."/>
        </authorList>
    </citation>
    <scope>NUCLEOTIDE SEQUENCE</scope>
    <source>
        <strain evidence="1">AT1</strain>
    </source>
</reference>
<proteinExistence type="predicted"/>
<name>A0ACC0NJR2_RHOML</name>
<protein>
    <submittedName>
        <fullName evidence="1">Uncharacterized protein</fullName>
    </submittedName>
</protein>
<dbReference type="EMBL" id="CM046393">
    <property type="protein sequence ID" value="KAI8552822.1"/>
    <property type="molecule type" value="Genomic_DNA"/>
</dbReference>
<accession>A0ACC0NJR2</accession>
<keyword evidence="2" id="KW-1185">Reference proteome</keyword>
<gene>
    <name evidence="1" type="ORF">RHMOL_Rhmol06G0298100</name>
</gene>
<comment type="caution">
    <text evidence="1">The sequence shown here is derived from an EMBL/GenBank/DDBJ whole genome shotgun (WGS) entry which is preliminary data.</text>
</comment>